<dbReference type="PANTHER" id="PTHR48079">
    <property type="entry name" value="PROTEIN YEEZ"/>
    <property type="match status" value="1"/>
</dbReference>
<feature type="domain" description="NAD(P)-binding" evidence="1">
    <location>
        <begin position="7"/>
        <end position="152"/>
    </location>
</feature>
<name>A0ABP6GE32_9ACTN</name>
<keyword evidence="3" id="KW-1185">Reference proteome</keyword>
<dbReference type="RefSeq" id="WP_344448696.1">
    <property type="nucleotide sequence ID" value="NZ_BAAATZ010000003.1"/>
</dbReference>
<evidence type="ECO:0000259" key="1">
    <source>
        <dbReference type="Pfam" id="PF13460"/>
    </source>
</evidence>
<dbReference type="InterPro" id="IPR051783">
    <property type="entry name" value="NAD(P)-dependent_oxidoreduct"/>
</dbReference>
<dbReference type="Gene3D" id="3.40.50.720">
    <property type="entry name" value="NAD(P)-binding Rossmann-like Domain"/>
    <property type="match status" value="1"/>
</dbReference>
<reference evidence="3" key="1">
    <citation type="journal article" date="2019" name="Int. J. Syst. Evol. Microbiol.">
        <title>The Global Catalogue of Microorganisms (GCM) 10K type strain sequencing project: providing services to taxonomists for standard genome sequencing and annotation.</title>
        <authorList>
            <consortium name="The Broad Institute Genomics Platform"/>
            <consortium name="The Broad Institute Genome Sequencing Center for Infectious Disease"/>
            <person name="Wu L."/>
            <person name="Ma J."/>
        </authorList>
    </citation>
    <scope>NUCLEOTIDE SEQUENCE [LARGE SCALE GENOMIC DNA]</scope>
    <source>
        <strain evidence="3">JCM 8201</strain>
    </source>
</reference>
<accession>A0ABP6GE32</accession>
<sequence>MNIFLTGATGYIGSGVLSALVSARHSVTALVRDEKKAEAVRHDAVVSVVADMRDRDVVRRLAGEADAVITTASPGDETSSAADTDFAEAVLEGLRAGGTFVRTSGLWVHGSGDDITEDTPIDAPGLVAWRQELDERVLAAPGIRSLLVEPGIVYGRRGGIPNLVVSAAQTGDDPAALVLVGPGTQHWTTVHVDDLAELYVAVLEHGEPGSRFLGVSGQNPTTRELGEAASRRLGLEGRVVPEEAATTIARLGAFGEALLLDQQATGEKARRALGWKPSRPSLLEEIATGGYDPV</sequence>
<proteinExistence type="predicted"/>
<dbReference type="InterPro" id="IPR016040">
    <property type="entry name" value="NAD(P)-bd_dom"/>
</dbReference>
<dbReference type="SUPFAM" id="SSF51735">
    <property type="entry name" value="NAD(P)-binding Rossmann-fold domains"/>
    <property type="match status" value="1"/>
</dbReference>
<organism evidence="2 3">
    <name type="scientific">Actinocorallia aurantiaca</name>
    <dbReference type="NCBI Taxonomy" id="46204"/>
    <lineage>
        <taxon>Bacteria</taxon>
        <taxon>Bacillati</taxon>
        <taxon>Actinomycetota</taxon>
        <taxon>Actinomycetes</taxon>
        <taxon>Streptosporangiales</taxon>
        <taxon>Thermomonosporaceae</taxon>
        <taxon>Actinocorallia</taxon>
    </lineage>
</organism>
<gene>
    <name evidence="2" type="ORF">GCM10010439_07460</name>
</gene>
<dbReference type="EMBL" id="BAAATZ010000003">
    <property type="protein sequence ID" value="GAA2720164.1"/>
    <property type="molecule type" value="Genomic_DNA"/>
</dbReference>
<dbReference type="Proteomes" id="UP001501842">
    <property type="component" value="Unassembled WGS sequence"/>
</dbReference>
<dbReference type="Pfam" id="PF13460">
    <property type="entry name" value="NAD_binding_10"/>
    <property type="match status" value="1"/>
</dbReference>
<evidence type="ECO:0000313" key="3">
    <source>
        <dbReference type="Proteomes" id="UP001501842"/>
    </source>
</evidence>
<dbReference type="PANTHER" id="PTHR48079:SF6">
    <property type="entry name" value="NAD(P)-BINDING DOMAIN-CONTAINING PROTEIN-RELATED"/>
    <property type="match status" value="1"/>
</dbReference>
<dbReference type="InterPro" id="IPR036291">
    <property type="entry name" value="NAD(P)-bd_dom_sf"/>
</dbReference>
<protein>
    <submittedName>
        <fullName evidence="2">NAD-dependent epimerase/dehydratase family protein</fullName>
    </submittedName>
</protein>
<comment type="caution">
    <text evidence="2">The sequence shown here is derived from an EMBL/GenBank/DDBJ whole genome shotgun (WGS) entry which is preliminary data.</text>
</comment>
<evidence type="ECO:0000313" key="2">
    <source>
        <dbReference type="EMBL" id="GAA2720164.1"/>
    </source>
</evidence>